<sequence length="217" mass="24303">MAPEKTSQQPDMETKLESEPKPNQEPEEGDDLDPAKSIKKIRTIVETLHTLSPPQLPNLTKSRSIPPPAPSVPVGTSLNHDESENSVHKLKRNLRLLSTGGGWNHQNSVDQRKPGGLDSEDGEVENNGKGIECLPGIHANEEDLKRLAVFRQLKEKFMDLRILPVGVKPEDAVKDILKEFMEKKLIEPVENKRKVKPNCYKMTPFVHSSVVLISEEI</sequence>
<feature type="region of interest" description="Disordered" evidence="1">
    <location>
        <begin position="98"/>
        <end position="121"/>
    </location>
</feature>
<evidence type="ECO:0000313" key="3">
    <source>
        <dbReference type="Proteomes" id="UP000712600"/>
    </source>
</evidence>
<feature type="compositionally biased region" description="Polar residues" evidence="1">
    <location>
        <begin position="49"/>
        <end position="63"/>
    </location>
</feature>
<dbReference type="Proteomes" id="UP000712600">
    <property type="component" value="Unassembled WGS sequence"/>
</dbReference>
<feature type="compositionally biased region" description="Basic and acidic residues" evidence="1">
    <location>
        <begin position="12"/>
        <end position="24"/>
    </location>
</feature>
<reference evidence="2" key="1">
    <citation type="submission" date="2019-12" db="EMBL/GenBank/DDBJ databases">
        <title>Genome sequencing and annotation of Brassica cretica.</title>
        <authorList>
            <person name="Studholme D.J."/>
            <person name="Sarris P."/>
        </authorList>
    </citation>
    <scope>NUCLEOTIDE SEQUENCE</scope>
    <source>
        <strain evidence="2">PFS-109/04</strain>
        <tissue evidence="2">Leaf</tissue>
    </source>
</reference>
<feature type="region of interest" description="Disordered" evidence="1">
    <location>
        <begin position="1"/>
        <end position="86"/>
    </location>
</feature>
<protein>
    <submittedName>
        <fullName evidence="2">Uncharacterized protein</fullName>
    </submittedName>
</protein>
<evidence type="ECO:0000313" key="2">
    <source>
        <dbReference type="EMBL" id="KAF3536795.1"/>
    </source>
</evidence>
<evidence type="ECO:0000256" key="1">
    <source>
        <dbReference type="SAM" id="MobiDB-lite"/>
    </source>
</evidence>
<proteinExistence type="predicted"/>
<comment type="caution">
    <text evidence="2">The sequence shown here is derived from an EMBL/GenBank/DDBJ whole genome shotgun (WGS) entry which is preliminary data.</text>
</comment>
<dbReference type="AlphaFoldDB" id="A0A8S9PYX6"/>
<accession>A0A8S9PYX6</accession>
<dbReference type="EMBL" id="QGKX02001290">
    <property type="protein sequence ID" value="KAF3536795.1"/>
    <property type="molecule type" value="Genomic_DNA"/>
</dbReference>
<feature type="compositionally biased region" description="Polar residues" evidence="1">
    <location>
        <begin position="1"/>
        <end position="11"/>
    </location>
</feature>
<organism evidence="2 3">
    <name type="scientific">Brassica cretica</name>
    <name type="common">Mustard</name>
    <dbReference type="NCBI Taxonomy" id="69181"/>
    <lineage>
        <taxon>Eukaryota</taxon>
        <taxon>Viridiplantae</taxon>
        <taxon>Streptophyta</taxon>
        <taxon>Embryophyta</taxon>
        <taxon>Tracheophyta</taxon>
        <taxon>Spermatophyta</taxon>
        <taxon>Magnoliopsida</taxon>
        <taxon>eudicotyledons</taxon>
        <taxon>Gunneridae</taxon>
        <taxon>Pentapetalae</taxon>
        <taxon>rosids</taxon>
        <taxon>malvids</taxon>
        <taxon>Brassicales</taxon>
        <taxon>Brassicaceae</taxon>
        <taxon>Brassiceae</taxon>
        <taxon>Brassica</taxon>
    </lineage>
</organism>
<name>A0A8S9PYX6_BRACR</name>
<gene>
    <name evidence="2" type="ORF">F2Q69_00023766</name>
</gene>